<keyword evidence="2 6" id="KW-0479">Metal-binding</keyword>
<comment type="function">
    <text evidence="6">Ferredoxins are iron-sulfur proteins that transfer electrons in a wide variety of metabolic reactions.</text>
</comment>
<dbReference type="EMBL" id="BDJL01000132">
    <property type="protein sequence ID" value="GAV26271.1"/>
    <property type="molecule type" value="Genomic_DNA"/>
</dbReference>
<dbReference type="PROSITE" id="PS00198">
    <property type="entry name" value="4FE4S_FER_1"/>
    <property type="match status" value="1"/>
</dbReference>
<dbReference type="InterPro" id="IPR001080">
    <property type="entry name" value="3Fe4S_ferredoxin"/>
</dbReference>
<dbReference type="Pfam" id="PF13459">
    <property type="entry name" value="Fer4_15"/>
    <property type="match status" value="1"/>
</dbReference>
<dbReference type="InterPro" id="IPR017896">
    <property type="entry name" value="4Fe4S_Fe-S-bd"/>
</dbReference>
<dbReference type="PRINTS" id="PR00352">
    <property type="entry name" value="3FE4SFRDOXIN"/>
</dbReference>
<dbReference type="SUPFAM" id="SSF54862">
    <property type="entry name" value="4Fe-4S ferredoxins"/>
    <property type="match status" value="1"/>
</dbReference>
<feature type="domain" description="4Fe-4S ferredoxin-type" evidence="7">
    <location>
        <begin position="1"/>
        <end position="29"/>
    </location>
</feature>
<proteinExistence type="predicted"/>
<reference evidence="9" key="1">
    <citation type="submission" date="2016-12" db="EMBL/GenBank/DDBJ databases">
        <title>Draft Genome Sequences od Carboxydothermus pertinax and islandicus, Hydrogenogenic Carboxydotrophic Bacteria.</title>
        <authorList>
            <person name="Fukuyama Y."/>
            <person name="Ohmae K."/>
            <person name="Yoneda Y."/>
            <person name="Yoshida T."/>
            <person name="Sako Y."/>
        </authorList>
    </citation>
    <scope>NUCLEOTIDE SEQUENCE [LARGE SCALE GENOMIC DNA]</scope>
    <source>
        <strain evidence="9">SET</strain>
    </source>
</reference>
<comment type="caution">
    <text evidence="8">The sequence shown here is derived from an EMBL/GenBank/DDBJ whole genome shotgun (WGS) entry which is preliminary data.</text>
</comment>
<evidence type="ECO:0000256" key="3">
    <source>
        <dbReference type="ARBA" id="ARBA00022982"/>
    </source>
</evidence>
<dbReference type="PROSITE" id="PS51379">
    <property type="entry name" value="4FE4S_FER_2"/>
    <property type="match status" value="1"/>
</dbReference>
<evidence type="ECO:0000256" key="2">
    <source>
        <dbReference type="ARBA" id="ARBA00022723"/>
    </source>
</evidence>
<dbReference type="Proteomes" id="UP000187338">
    <property type="component" value="Unassembled WGS sequence"/>
</dbReference>
<evidence type="ECO:0000259" key="7">
    <source>
        <dbReference type="PROSITE" id="PS51379"/>
    </source>
</evidence>
<evidence type="ECO:0000313" key="9">
    <source>
        <dbReference type="Proteomes" id="UP000187338"/>
    </source>
</evidence>
<dbReference type="OrthoDB" id="9803319at2"/>
<keyword evidence="1 6" id="KW-0813">Transport</keyword>
<organism evidence="8 9">
    <name type="scientific">Carboxydothermus islandicus</name>
    <dbReference type="NCBI Taxonomy" id="661089"/>
    <lineage>
        <taxon>Bacteria</taxon>
        <taxon>Bacillati</taxon>
        <taxon>Bacillota</taxon>
        <taxon>Clostridia</taxon>
        <taxon>Thermoanaerobacterales</taxon>
        <taxon>Thermoanaerobacteraceae</taxon>
        <taxon>Carboxydothermus</taxon>
    </lineage>
</organism>
<dbReference type="PANTHER" id="PTHR36923:SF3">
    <property type="entry name" value="FERREDOXIN"/>
    <property type="match status" value="1"/>
</dbReference>
<keyword evidence="3 6" id="KW-0249">Electron transport</keyword>
<dbReference type="PANTHER" id="PTHR36923">
    <property type="entry name" value="FERREDOXIN"/>
    <property type="match status" value="1"/>
</dbReference>
<dbReference type="AlphaFoldDB" id="A0A1L8D5B7"/>
<keyword evidence="4 6" id="KW-0408">Iron</keyword>
<gene>
    <name evidence="8" type="ORF">ciss_22040</name>
</gene>
<evidence type="ECO:0000256" key="5">
    <source>
        <dbReference type="ARBA" id="ARBA00023014"/>
    </source>
</evidence>
<dbReference type="GO" id="GO:0009055">
    <property type="term" value="F:electron transfer activity"/>
    <property type="evidence" value="ECO:0007669"/>
    <property type="project" value="UniProtKB-UniRule"/>
</dbReference>
<evidence type="ECO:0000256" key="4">
    <source>
        <dbReference type="ARBA" id="ARBA00023004"/>
    </source>
</evidence>
<dbReference type="InterPro" id="IPR051269">
    <property type="entry name" value="Fe-S_cluster_ET"/>
</dbReference>
<dbReference type="STRING" id="661089.ciss_22040"/>
<name>A0A1L8D5B7_9THEO</name>
<accession>A0A1L8D5B7</accession>
<sequence>MRVTVDQDLCVSCGFCIDNCPEVFSWNDEGKSQAIEGEVPEDVEEATRECIEGCPTEAIKEI</sequence>
<dbReference type="GO" id="GO:0005506">
    <property type="term" value="F:iron ion binding"/>
    <property type="evidence" value="ECO:0007669"/>
    <property type="project" value="UniProtKB-UniRule"/>
</dbReference>
<keyword evidence="5 6" id="KW-0411">Iron-sulfur</keyword>
<dbReference type="RefSeq" id="WP_075866439.1">
    <property type="nucleotide sequence ID" value="NZ_BDJL01000132.1"/>
</dbReference>
<protein>
    <recommendedName>
        <fullName evidence="6">Ferredoxin</fullName>
    </recommendedName>
</protein>
<evidence type="ECO:0000256" key="6">
    <source>
        <dbReference type="RuleBase" id="RU368020"/>
    </source>
</evidence>
<dbReference type="Gene3D" id="3.30.70.20">
    <property type="match status" value="1"/>
</dbReference>
<dbReference type="GO" id="GO:0051536">
    <property type="term" value="F:iron-sulfur cluster binding"/>
    <property type="evidence" value="ECO:0007669"/>
    <property type="project" value="UniProtKB-KW"/>
</dbReference>
<evidence type="ECO:0000256" key="1">
    <source>
        <dbReference type="ARBA" id="ARBA00022448"/>
    </source>
</evidence>
<evidence type="ECO:0000313" key="8">
    <source>
        <dbReference type="EMBL" id="GAV26271.1"/>
    </source>
</evidence>
<keyword evidence="9" id="KW-1185">Reference proteome</keyword>
<dbReference type="InterPro" id="IPR017900">
    <property type="entry name" value="4Fe4S_Fe_S_CS"/>
</dbReference>